<sequence length="219" mass="24186">MGGNAFPETSRLTRAEFLRVSSAVRAALENAGLVVRQPPEVSDKADFGDVDFYVSADSAEVLRNLLPAMKSAVVEAVGGDVQHVDVALIHDPDLLPLVTSVKSNGDFVWLLQKSLSVYNLLLSDKGLFLVDSTVAVRLSGEMNELDDGVSNIQLSKKDGSFLLSIDPVMIAEFVGLPPRAFDGCTPLSSIEMFDIVHRARDMRRRMRRRPLIVQYIQWR</sequence>
<keyword evidence="1" id="KW-0496">Mitochondrion</keyword>
<evidence type="ECO:0000313" key="1">
    <source>
        <dbReference type="EMBL" id="SPR01679.1"/>
    </source>
</evidence>
<dbReference type="AlphaFoldDB" id="A0A3P3YNM9"/>
<dbReference type="EMBL" id="OVEO01000018">
    <property type="protein sequence ID" value="SPR01679.1"/>
    <property type="molecule type" value="Genomic_DNA"/>
</dbReference>
<geneLocation type="mitochondrion" evidence="1"/>
<accession>A0A3P3YNM9</accession>
<organism evidence="1 2">
    <name type="scientific">Plasmodiophora brassicae</name>
    <name type="common">Clubroot disease agent</name>
    <dbReference type="NCBI Taxonomy" id="37360"/>
    <lineage>
        <taxon>Eukaryota</taxon>
        <taxon>Sar</taxon>
        <taxon>Rhizaria</taxon>
        <taxon>Endomyxa</taxon>
        <taxon>Phytomyxea</taxon>
        <taxon>Plasmodiophorida</taxon>
        <taxon>Plasmodiophoridae</taxon>
        <taxon>Plasmodiophora</taxon>
    </lineage>
</organism>
<name>A0A3P3YNM9_PLABS</name>
<protein>
    <submittedName>
        <fullName evidence="1">Uncharacterized protein</fullName>
    </submittedName>
</protein>
<gene>
    <name evidence="1" type="ORF">PLBR_LOCUS8894</name>
</gene>
<evidence type="ECO:0000313" key="2">
    <source>
        <dbReference type="Proteomes" id="UP000290189"/>
    </source>
</evidence>
<reference evidence="1 2" key="1">
    <citation type="submission" date="2018-03" db="EMBL/GenBank/DDBJ databases">
        <authorList>
            <person name="Fogelqvist J."/>
        </authorList>
    </citation>
    <scope>NUCLEOTIDE SEQUENCE [LARGE SCALE GENOMIC DNA]</scope>
</reference>
<proteinExistence type="predicted"/>
<dbReference type="Proteomes" id="UP000290189">
    <property type="component" value="Unassembled WGS sequence"/>
</dbReference>